<feature type="compositionally biased region" description="Low complexity" evidence="6">
    <location>
        <begin position="23"/>
        <end position="36"/>
    </location>
</feature>
<dbReference type="STRING" id="1328760.A0A165JV98"/>
<evidence type="ECO:0000256" key="3">
    <source>
        <dbReference type="ARBA" id="ARBA00023128"/>
    </source>
</evidence>
<dbReference type="FunCoup" id="A0A165JV98">
    <property type="interactions" value="283"/>
</dbReference>
<dbReference type="OMA" id="HDEYDIS"/>
<accession>A0A165JV98</accession>
<dbReference type="InterPro" id="IPR017703">
    <property type="entry name" value="YgfZ/GCV_T_CS"/>
</dbReference>
<dbReference type="GO" id="GO:0032259">
    <property type="term" value="P:methylation"/>
    <property type="evidence" value="ECO:0007669"/>
    <property type="project" value="UniProtKB-KW"/>
</dbReference>
<feature type="region of interest" description="Disordered" evidence="6">
    <location>
        <begin position="22"/>
        <end position="51"/>
    </location>
</feature>
<dbReference type="InterPro" id="IPR045179">
    <property type="entry name" value="YgfZ/GcvT"/>
</dbReference>
<keyword evidence="8" id="KW-0489">Methyltransferase</keyword>
<evidence type="ECO:0000256" key="4">
    <source>
        <dbReference type="ARBA" id="ARBA00093447"/>
    </source>
</evidence>
<dbReference type="PANTHER" id="PTHR22602">
    <property type="entry name" value="TRANSFERASE CAF17, MITOCHONDRIAL-RELATED"/>
    <property type="match status" value="1"/>
</dbReference>
<dbReference type="GO" id="GO:0005759">
    <property type="term" value="C:mitochondrial matrix"/>
    <property type="evidence" value="ECO:0007669"/>
    <property type="project" value="UniProtKB-SubCell"/>
</dbReference>
<dbReference type="GO" id="GO:0008168">
    <property type="term" value="F:methyltransferase activity"/>
    <property type="evidence" value="ECO:0007669"/>
    <property type="project" value="UniProtKB-KW"/>
</dbReference>
<evidence type="ECO:0000256" key="5">
    <source>
        <dbReference type="ARBA" id="ARBA00093637"/>
    </source>
</evidence>
<comment type="similarity">
    <text evidence="4">Belongs to the GcvT family. CAF17/IBA57 subfamily.</text>
</comment>
<evidence type="ECO:0000313" key="9">
    <source>
        <dbReference type="Proteomes" id="UP000076632"/>
    </source>
</evidence>
<dbReference type="AlphaFoldDB" id="A0A165JV98"/>
<reference evidence="8 9" key="1">
    <citation type="journal article" date="2016" name="Fungal Biol.">
        <title>The genome of Xylona heveae provides a window into fungal endophytism.</title>
        <authorList>
            <person name="Gazis R."/>
            <person name="Kuo A."/>
            <person name="Riley R."/>
            <person name="LaButti K."/>
            <person name="Lipzen A."/>
            <person name="Lin J."/>
            <person name="Amirebrahimi M."/>
            <person name="Hesse C.N."/>
            <person name="Spatafora J.W."/>
            <person name="Henrissat B."/>
            <person name="Hainaut M."/>
            <person name="Grigoriev I.V."/>
            <person name="Hibbett D.S."/>
        </authorList>
    </citation>
    <scope>NUCLEOTIDE SEQUENCE [LARGE SCALE GENOMIC DNA]</scope>
    <source>
        <strain evidence="8 9">TC161</strain>
    </source>
</reference>
<dbReference type="OrthoDB" id="191995at2759"/>
<evidence type="ECO:0000256" key="2">
    <source>
        <dbReference type="ARBA" id="ARBA00022946"/>
    </source>
</evidence>
<dbReference type="InterPro" id="IPR027266">
    <property type="entry name" value="TrmE/GcvT-like"/>
</dbReference>
<dbReference type="SUPFAM" id="SSF103025">
    <property type="entry name" value="Folate-binding domain"/>
    <property type="match status" value="1"/>
</dbReference>
<dbReference type="NCBIfam" id="TIGR03317">
    <property type="entry name" value="ygfZ_signature"/>
    <property type="match status" value="1"/>
</dbReference>
<dbReference type="GO" id="GO:0016226">
    <property type="term" value="P:iron-sulfur cluster assembly"/>
    <property type="evidence" value="ECO:0007669"/>
    <property type="project" value="TreeGrafter"/>
</dbReference>
<dbReference type="Proteomes" id="UP000076632">
    <property type="component" value="Unassembled WGS sequence"/>
</dbReference>
<feature type="compositionally biased region" description="Pro residues" evidence="6">
    <location>
        <begin position="37"/>
        <end position="47"/>
    </location>
</feature>
<name>A0A165JV98_XYLHT</name>
<keyword evidence="3" id="KW-0496">Mitochondrion</keyword>
<evidence type="ECO:0000313" key="8">
    <source>
        <dbReference type="EMBL" id="KZF26677.1"/>
    </source>
</evidence>
<feature type="region of interest" description="Disordered" evidence="6">
    <location>
        <begin position="185"/>
        <end position="223"/>
    </location>
</feature>
<protein>
    <recommendedName>
        <fullName evidence="5">Iron-sulfur cluster assembly factor IBA57 homolog, mitochondrial</fullName>
    </recommendedName>
</protein>
<keyword evidence="2" id="KW-0809">Transit peptide</keyword>
<feature type="domain" description="CAF17 C-terminal" evidence="7">
    <location>
        <begin position="327"/>
        <end position="443"/>
    </location>
</feature>
<keyword evidence="8" id="KW-0808">Transferase</keyword>
<dbReference type="EMBL" id="KV407454">
    <property type="protein sequence ID" value="KZF26677.1"/>
    <property type="molecule type" value="Genomic_DNA"/>
</dbReference>
<sequence length="495" mass="53384">MFARSTSSSICLRCLARRTYSTTPTNSSSELASSATLPPPPPPPPPASGAAKLTNRRLIALHGRDTPHFLQGLVTANIRPGHTNGLYGAFLNAQGRVLNDVFIYPTAHSKPYTSSLPGTLSRDDPAYIIEVDASQAPKLLAHLRRHKLRSKLTISLLEPGEWDVWSLWREDERWTPHYADESPLLHTPHDSRHVHDGGHVPDSSGTATATTHPHHPPHAYSHDEYDISSSVLSTVDARAPGMGRRVLTRNNTHPPALDEAGIPQTSLAAYTVRRMLRGVPEGQAEILRESALPLESNIDFMGGVDFRKGCYVGQELTIRTHHTGVVRKRILPVLLYDPAQSSIGHEETPSQQGQLQLHYDPQALQGINGLQGIQGIQGAQGADGNPMAVAVPPGTNILKATNATRARGSAGKFLAGIGNIGLALCRLEVMTDLALTGEGSKWTPGDEFVMRWADSSAGGSSNGAAASGGEEQVKVKAFIPGWHKHKGTIDVREQR</sequence>
<evidence type="ECO:0000259" key="7">
    <source>
        <dbReference type="Pfam" id="PF25455"/>
    </source>
</evidence>
<comment type="subcellular location">
    <subcellularLocation>
        <location evidence="1">Mitochondrion matrix</location>
    </subcellularLocation>
</comment>
<dbReference type="InParanoid" id="A0A165JV98"/>
<dbReference type="Gene3D" id="3.30.1360.120">
    <property type="entry name" value="Probable tRNA modification gtpase trme, domain 1"/>
    <property type="match status" value="1"/>
</dbReference>
<evidence type="ECO:0000256" key="6">
    <source>
        <dbReference type="SAM" id="MobiDB-lite"/>
    </source>
</evidence>
<organism evidence="8 9">
    <name type="scientific">Xylona heveae (strain CBS 132557 / TC161)</name>
    <dbReference type="NCBI Taxonomy" id="1328760"/>
    <lineage>
        <taxon>Eukaryota</taxon>
        <taxon>Fungi</taxon>
        <taxon>Dikarya</taxon>
        <taxon>Ascomycota</taxon>
        <taxon>Pezizomycotina</taxon>
        <taxon>Xylonomycetes</taxon>
        <taxon>Xylonales</taxon>
        <taxon>Xylonaceae</taxon>
        <taxon>Xylona</taxon>
    </lineage>
</organism>
<keyword evidence="9" id="KW-1185">Reference proteome</keyword>
<dbReference type="GeneID" id="28896763"/>
<feature type="compositionally biased region" description="Basic and acidic residues" evidence="6">
    <location>
        <begin position="187"/>
        <end position="199"/>
    </location>
</feature>
<dbReference type="PANTHER" id="PTHR22602:SF0">
    <property type="entry name" value="TRANSFERASE CAF17, MITOCHONDRIAL-RELATED"/>
    <property type="match status" value="1"/>
</dbReference>
<evidence type="ECO:0000256" key="1">
    <source>
        <dbReference type="ARBA" id="ARBA00004305"/>
    </source>
</evidence>
<proteinExistence type="inferred from homology"/>
<dbReference type="InterPro" id="IPR057460">
    <property type="entry name" value="CAF17_C"/>
</dbReference>
<dbReference type="Pfam" id="PF25455">
    <property type="entry name" value="Beta-barrel_CAF17_C"/>
    <property type="match status" value="1"/>
</dbReference>
<gene>
    <name evidence="8" type="ORF">L228DRAFT_243177</name>
</gene>
<dbReference type="RefSeq" id="XP_018192232.1">
    <property type="nucleotide sequence ID" value="XM_018331626.1"/>
</dbReference>